<dbReference type="AlphaFoldDB" id="W9YXH7"/>
<dbReference type="PANTHER" id="PTHR31527">
    <property type="entry name" value="RE64534P"/>
    <property type="match status" value="1"/>
</dbReference>
<dbReference type="eggNOG" id="ENOG502S1RH">
    <property type="taxonomic scope" value="Eukaryota"/>
</dbReference>
<proteinExistence type="predicted"/>
<name>W9YXH7_9EURO</name>
<accession>W9YXH7</accession>
<reference evidence="3 4" key="1">
    <citation type="submission" date="2013-03" db="EMBL/GenBank/DDBJ databases">
        <title>The Genome Sequence of Capronia epimyces CBS 606.96.</title>
        <authorList>
            <consortium name="The Broad Institute Genomics Platform"/>
            <person name="Cuomo C."/>
            <person name="de Hoog S."/>
            <person name="Gorbushina A."/>
            <person name="Walker B."/>
            <person name="Young S.K."/>
            <person name="Zeng Q."/>
            <person name="Gargeya S."/>
            <person name="Fitzgerald M."/>
            <person name="Haas B."/>
            <person name="Abouelleil A."/>
            <person name="Allen A.W."/>
            <person name="Alvarado L."/>
            <person name="Arachchi H.M."/>
            <person name="Berlin A.M."/>
            <person name="Chapman S.B."/>
            <person name="Gainer-Dewar J."/>
            <person name="Goldberg J."/>
            <person name="Griggs A."/>
            <person name="Gujja S."/>
            <person name="Hansen M."/>
            <person name="Howarth C."/>
            <person name="Imamovic A."/>
            <person name="Ireland A."/>
            <person name="Larimer J."/>
            <person name="McCowan C."/>
            <person name="Murphy C."/>
            <person name="Pearson M."/>
            <person name="Poon T.W."/>
            <person name="Priest M."/>
            <person name="Roberts A."/>
            <person name="Saif S."/>
            <person name="Shea T."/>
            <person name="Sisk P."/>
            <person name="Sykes S."/>
            <person name="Wortman J."/>
            <person name="Nusbaum C."/>
            <person name="Birren B."/>
        </authorList>
    </citation>
    <scope>NUCLEOTIDE SEQUENCE [LARGE SCALE GENOMIC DNA]</scope>
    <source>
        <strain evidence="3 4">CBS 606.96</strain>
    </source>
</reference>
<dbReference type="InterPro" id="IPR018959">
    <property type="entry name" value="DUF1989"/>
</dbReference>
<feature type="region of interest" description="Disordered" evidence="1">
    <location>
        <begin position="1"/>
        <end position="29"/>
    </location>
</feature>
<feature type="compositionally biased region" description="Polar residues" evidence="1">
    <location>
        <begin position="1"/>
        <end position="18"/>
    </location>
</feature>
<dbReference type="PANTHER" id="PTHR31527:SF0">
    <property type="entry name" value="RE64534P"/>
    <property type="match status" value="1"/>
</dbReference>
<dbReference type="Pfam" id="PF09347">
    <property type="entry name" value="DUF1989"/>
    <property type="match status" value="1"/>
</dbReference>
<gene>
    <name evidence="3" type="ORF">A1O3_03956</name>
</gene>
<dbReference type="Proteomes" id="UP000019478">
    <property type="component" value="Unassembled WGS sequence"/>
</dbReference>
<evidence type="ECO:0000313" key="3">
    <source>
        <dbReference type="EMBL" id="EXJ86999.1"/>
    </source>
</evidence>
<evidence type="ECO:0000313" key="4">
    <source>
        <dbReference type="Proteomes" id="UP000019478"/>
    </source>
</evidence>
<dbReference type="HOGENOM" id="CLU_079904_1_0_1"/>
<dbReference type="OrthoDB" id="504708at2759"/>
<sequence>MTQILSPAATDTSASHSVGKSGGPNAPAPLEFHTKPTETIIPAAHGYAEALKAGTIFRLVDLHGLQIIDMSAFVLPYAYGSIASAEHLSPSYTLHHTRGTPITVGEPIYSNMDRELLRLVGDTCKTHDMTFMSCFPKMYEDRGLPGHRSCAQNMVEAFSRFGMQGLPEVREPFNVFQNSPYFCKKALNCSRPGDWVEFEVLLDCVVGWSSCPFDQEGWSGGTPTDVLVVTGLSKGENGLTSDYEMSEDTYKRIYGKGKHE</sequence>
<protein>
    <recommendedName>
        <fullName evidence="2">DUF1989 domain-containing protein</fullName>
    </recommendedName>
</protein>
<evidence type="ECO:0000259" key="2">
    <source>
        <dbReference type="Pfam" id="PF09347"/>
    </source>
</evidence>
<organism evidence="3 4">
    <name type="scientific">Capronia epimyces CBS 606.96</name>
    <dbReference type="NCBI Taxonomy" id="1182542"/>
    <lineage>
        <taxon>Eukaryota</taxon>
        <taxon>Fungi</taxon>
        <taxon>Dikarya</taxon>
        <taxon>Ascomycota</taxon>
        <taxon>Pezizomycotina</taxon>
        <taxon>Eurotiomycetes</taxon>
        <taxon>Chaetothyriomycetidae</taxon>
        <taxon>Chaetothyriales</taxon>
        <taxon>Herpotrichiellaceae</taxon>
        <taxon>Capronia</taxon>
    </lineage>
</organism>
<dbReference type="GeneID" id="19168078"/>
<feature type="domain" description="DUF1989" evidence="2">
    <location>
        <begin position="40"/>
        <end position="205"/>
    </location>
</feature>
<evidence type="ECO:0000256" key="1">
    <source>
        <dbReference type="SAM" id="MobiDB-lite"/>
    </source>
</evidence>
<keyword evidence="4" id="KW-1185">Reference proteome</keyword>
<dbReference type="RefSeq" id="XP_007732278.1">
    <property type="nucleotide sequence ID" value="XM_007734088.1"/>
</dbReference>
<comment type="caution">
    <text evidence="3">The sequence shown here is derived from an EMBL/GenBank/DDBJ whole genome shotgun (WGS) entry which is preliminary data.</text>
</comment>
<dbReference type="EMBL" id="AMGY01000003">
    <property type="protein sequence ID" value="EXJ86999.1"/>
    <property type="molecule type" value="Genomic_DNA"/>
</dbReference>
<dbReference type="PIRSF" id="PIRSF006487">
    <property type="entry name" value="GcvT"/>
    <property type="match status" value="1"/>
</dbReference>